<sequence>MTVYLYTYYQEEWRQVNDFLTSLWQRVLTFWECTMWIRASTGRLSVDLVPSDIALDLNPLSIVVNHPQTATPLNVTEVMAIESLGLAHYHNIWGLYLSQFPNGSMSTATTVCVGAVTPWPSGHQYEEHVEIALPAEIDFDYSWWIQWEGDLMGNGWTRYRADDIFDTEITLSVAYHAFGDWLSQANYVFSRLQITSNLEDYVRIESIHFRLAIGNVRGNTPAGFLFLCPKEDFQVGPCSFRWPNRLAYWSLDPEGLQPLCTDEAERVGFPPFQLTTNIYGRSWDASVYAGLRQFHQAKGFDPDSQDIARNLGEPLYRLSRDVDPPFAHVGGFNEAEETAENTSTEDEWADAKSSLHESGCDEGSDAEDGVGEDSICVEQPGKLSQVHCLHVLTQASAPQVDEESMDSRYTDTGTNREANLEPQTANDPQTGGGFIHRIFGALRHNLVKEVDWDNIDTEPVSPFLV</sequence>
<dbReference type="EMBL" id="JARJCM010000039">
    <property type="protein sequence ID" value="KAJ7037068.1"/>
    <property type="molecule type" value="Genomic_DNA"/>
</dbReference>
<evidence type="ECO:0000313" key="3">
    <source>
        <dbReference type="Proteomes" id="UP001218188"/>
    </source>
</evidence>
<comment type="caution">
    <text evidence="2">The sequence shown here is derived from an EMBL/GenBank/DDBJ whole genome shotgun (WGS) entry which is preliminary data.</text>
</comment>
<dbReference type="AlphaFoldDB" id="A0AAD6T373"/>
<feature type="compositionally biased region" description="Basic and acidic residues" evidence="1">
    <location>
        <begin position="349"/>
        <end position="359"/>
    </location>
</feature>
<dbReference type="Proteomes" id="UP001218188">
    <property type="component" value="Unassembled WGS sequence"/>
</dbReference>
<feature type="compositionally biased region" description="Acidic residues" evidence="1">
    <location>
        <begin position="334"/>
        <end position="348"/>
    </location>
</feature>
<feature type="region of interest" description="Disordered" evidence="1">
    <location>
        <begin position="399"/>
        <end position="431"/>
    </location>
</feature>
<feature type="region of interest" description="Disordered" evidence="1">
    <location>
        <begin position="334"/>
        <end position="370"/>
    </location>
</feature>
<keyword evidence="3" id="KW-1185">Reference proteome</keyword>
<accession>A0AAD6T373</accession>
<evidence type="ECO:0000313" key="2">
    <source>
        <dbReference type="EMBL" id="KAJ7037068.1"/>
    </source>
</evidence>
<feature type="compositionally biased region" description="Polar residues" evidence="1">
    <location>
        <begin position="410"/>
        <end position="429"/>
    </location>
</feature>
<organism evidence="2 3">
    <name type="scientific">Mycena alexandri</name>
    <dbReference type="NCBI Taxonomy" id="1745969"/>
    <lineage>
        <taxon>Eukaryota</taxon>
        <taxon>Fungi</taxon>
        <taxon>Dikarya</taxon>
        <taxon>Basidiomycota</taxon>
        <taxon>Agaricomycotina</taxon>
        <taxon>Agaricomycetes</taxon>
        <taxon>Agaricomycetidae</taxon>
        <taxon>Agaricales</taxon>
        <taxon>Marasmiineae</taxon>
        <taxon>Mycenaceae</taxon>
        <taxon>Mycena</taxon>
    </lineage>
</organism>
<reference evidence="2" key="1">
    <citation type="submission" date="2023-03" db="EMBL/GenBank/DDBJ databases">
        <title>Massive genome expansion in bonnet fungi (Mycena s.s.) driven by repeated elements and novel gene families across ecological guilds.</title>
        <authorList>
            <consortium name="Lawrence Berkeley National Laboratory"/>
            <person name="Harder C.B."/>
            <person name="Miyauchi S."/>
            <person name="Viragh M."/>
            <person name="Kuo A."/>
            <person name="Thoen E."/>
            <person name="Andreopoulos B."/>
            <person name="Lu D."/>
            <person name="Skrede I."/>
            <person name="Drula E."/>
            <person name="Henrissat B."/>
            <person name="Morin E."/>
            <person name="Kohler A."/>
            <person name="Barry K."/>
            <person name="LaButti K."/>
            <person name="Morin E."/>
            <person name="Salamov A."/>
            <person name="Lipzen A."/>
            <person name="Mereny Z."/>
            <person name="Hegedus B."/>
            <person name="Baldrian P."/>
            <person name="Stursova M."/>
            <person name="Weitz H."/>
            <person name="Taylor A."/>
            <person name="Grigoriev I.V."/>
            <person name="Nagy L.G."/>
            <person name="Martin F."/>
            <person name="Kauserud H."/>
        </authorList>
    </citation>
    <scope>NUCLEOTIDE SEQUENCE</scope>
    <source>
        <strain evidence="2">CBHHK200</strain>
    </source>
</reference>
<name>A0AAD6T373_9AGAR</name>
<gene>
    <name evidence="2" type="ORF">C8F04DRAFT_1093491</name>
</gene>
<feature type="compositionally biased region" description="Acidic residues" evidence="1">
    <location>
        <begin position="360"/>
        <end position="370"/>
    </location>
</feature>
<proteinExistence type="predicted"/>
<protein>
    <submittedName>
        <fullName evidence="2">Uncharacterized protein</fullName>
    </submittedName>
</protein>
<evidence type="ECO:0000256" key="1">
    <source>
        <dbReference type="SAM" id="MobiDB-lite"/>
    </source>
</evidence>